<dbReference type="InterPro" id="IPR000212">
    <property type="entry name" value="DNA_helicase_UvrD/REP"/>
</dbReference>
<dbReference type="InterPro" id="IPR027417">
    <property type="entry name" value="P-loop_NTPase"/>
</dbReference>
<dbReference type="Proteomes" id="UP000671908">
    <property type="component" value="Chromosome"/>
</dbReference>
<dbReference type="PANTHER" id="PTHR11070">
    <property type="entry name" value="UVRD / RECB / PCRA DNA HELICASE FAMILY MEMBER"/>
    <property type="match status" value="1"/>
</dbReference>
<evidence type="ECO:0000256" key="6">
    <source>
        <dbReference type="ARBA" id="ARBA00023125"/>
    </source>
</evidence>
<evidence type="ECO:0000256" key="2">
    <source>
        <dbReference type="ARBA" id="ARBA00022741"/>
    </source>
</evidence>
<keyword evidence="4 12" id="KW-0347">Helicase</keyword>
<evidence type="ECO:0000259" key="14">
    <source>
        <dbReference type="PROSITE" id="PS51198"/>
    </source>
</evidence>
<gene>
    <name evidence="16" type="ORF">HRQ91_09730</name>
</gene>
<proteinExistence type="inferred from homology"/>
<dbReference type="Gene3D" id="3.40.50.300">
    <property type="entry name" value="P-loop containing nucleotide triphosphate hydrolases"/>
    <property type="match status" value="2"/>
</dbReference>
<evidence type="ECO:0000256" key="10">
    <source>
        <dbReference type="ARBA" id="ARBA00034923"/>
    </source>
</evidence>
<dbReference type="KEGG" id="tpav:HRQ91_09730"/>
<evidence type="ECO:0000256" key="3">
    <source>
        <dbReference type="ARBA" id="ARBA00022801"/>
    </source>
</evidence>
<feature type="domain" description="UvrD-like helicase ATP-binding" evidence="14">
    <location>
        <begin position="8"/>
        <end position="285"/>
    </location>
</feature>
<dbReference type="InterPro" id="IPR013986">
    <property type="entry name" value="DExx_box_DNA_helicase_dom_sf"/>
</dbReference>
<dbReference type="GO" id="GO:0043138">
    <property type="term" value="F:3'-5' DNA helicase activity"/>
    <property type="evidence" value="ECO:0007669"/>
    <property type="project" value="UniProtKB-EC"/>
</dbReference>
<dbReference type="EMBL" id="CP054142">
    <property type="protein sequence ID" value="QTQ14720.1"/>
    <property type="molecule type" value="Genomic_DNA"/>
</dbReference>
<dbReference type="PANTHER" id="PTHR11070:SF2">
    <property type="entry name" value="ATP-DEPENDENT DNA HELICASE SRS2"/>
    <property type="match status" value="1"/>
</dbReference>
<dbReference type="PROSITE" id="PS51198">
    <property type="entry name" value="UVRD_HELICASE_ATP_BIND"/>
    <property type="match status" value="1"/>
</dbReference>
<keyword evidence="6" id="KW-0238">DNA-binding</keyword>
<dbReference type="GO" id="GO:0005829">
    <property type="term" value="C:cytosol"/>
    <property type="evidence" value="ECO:0007669"/>
    <property type="project" value="TreeGrafter"/>
</dbReference>
<dbReference type="GO" id="GO:0016787">
    <property type="term" value="F:hydrolase activity"/>
    <property type="evidence" value="ECO:0007669"/>
    <property type="project" value="UniProtKB-UniRule"/>
</dbReference>
<dbReference type="Pfam" id="PF00580">
    <property type="entry name" value="UvrD-helicase"/>
    <property type="match status" value="1"/>
</dbReference>
<evidence type="ECO:0000256" key="11">
    <source>
        <dbReference type="ARBA" id="ARBA00048988"/>
    </source>
</evidence>
<dbReference type="EC" id="5.6.2.4" evidence="9"/>
<organism evidence="16 17">
    <name type="scientific">Treponema parvum</name>
    <dbReference type="NCBI Taxonomy" id="138851"/>
    <lineage>
        <taxon>Bacteria</taxon>
        <taxon>Pseudomonadati</taxon>
        <taxon>Spirochaetota</taxon>
        <taxon>Spirochaetia</taxon>
        <taxon>Spirochaetales</taxon>
        <taxon>Treponemataceae</taxon>
        <taxon>Treponema</taxon>
    </lineage>
</organism>
<evidence type="ECO:0000256" key="1">
    <source>
        <dbReference type="ARBA" id="ARBA00009922"/>
    </source>
</evidence>
<dbReference type="GO" id="GO:0003677">
    <property type="term" value="F:DNA binding"/>
    <property type="evidence" value="ECO:0007669"/>
    <property type="project" value="UniProtKB-KW"/>
</dbReference>
<dbReference type="Gene3D" id="3.30.160.800">
    <property type="match status" value="1"/>
</dbReference>
<evidence type="ECO:0000256" key="13">
    <source>
        <dbReference type="SAM" id="MobiDB-lite"/>
    </source>
</evidence>
<evidence type="ECO:0000256" key="4">
    <source>
        <dbReference type="ARBA" id="ARBA00022806"/>
    </source>
</evidence>
<dbReference type="GO" id="GO:0000725">
    <property type="term" value="P:recombinational repair"/>
    <property type="evidence" value="ECO:0007669"/>
    <property type="project" value="TreeGrafter"/>
</dbReference>
<dbReference type="InterPro" id="IPR014016">
    <property type="entry name" value="UvrD-like_ATP-bd"/>
</dbReference>
<dbReference type="PROSITE" id="PS51217">
    <property type="entry name" value="UVRD_HELICASE_CTER"/>
    <property type="match status" value="1"/>
</dbReference>
<evidence type="ECO:0000256" key="12">
    <source>
        <dbReference type="PROSITE-ProRule" id="PRU00560"/>
    </source>
</evidence>
<evidence type="ECO:0000256" key="5">
    <source>
        <dbReference type="ARBA" id="ARBA00022840"/>
    </source>
</evidence>
<name>A0A975F4U0_9SPIR</name>
<feature type="domain" description="UvrD-like helicase C-terminal" evidence="15">
    <location>
        <begin position="286"/>
        <end position="638"/>
    </location>
</feature>
<dbReference type="Gene3D" id="1.10.10.160">
    <property type="match status" value="1"/>
</dbReference>
<evidence type="ECO:0000256" key="7">
    <source>
        <dbReference type="ARBA" id="ARBA00023235"/>
    </source>
</evidence>
<evidence type="ECO:0000256" key="9">
    <source>
        <dbReference type="ARBA" id="ARBA00034808"/>
    </source>
</evidence>
<keyword evidence="2 12" id="KW-0547">Nucleotide-binding</keyword>
<feature type="region of interest" description="Disordered" evidence="13">
    <location>
        <begin position="499"/>
        <end position="543"/>
    </location>
</feature>
<sequence>MSFETYLSVLNPQQREAVEHSGSPLLILAGAGSGKTRVITTKIAYLISQKNINARNILAVTFTKKAAREMAERAVRLEPLAADAQIRTFHSFGAWFLRRFADRAGVDKNFTVYDDDDMVTLVSKAVPKLNRQSAAKAAHKIALAKDYCLTPDSKELIDVESSAEFPEIYAAYEGRLRSTGNVDFGDLIMLPVLILQNDENIRRQIQYRFKVIMVDEYQDSNVAQFKFLEALSGIQDNNPAYLCVVGDDDQSIYRFRGAEVQNILNFQDHFPGTKLIRLEQNYRSTVQILAVADKVVKKNESRLGKTLKADRGEGSKPILVFCPTQDEETQFCANLIKEAKKKGCPYSEWAVLYRTNAQSLGFESEFLRQKIPYVVVGSLKFYEREEIKDILAFLALTANPRDEIAFRRVVNKPSRGIGEKSQETIIACAHAKAAVSQVASVPGDDALSSDTGESSATGLVEAAREIVNGKDGFEGISKKAKEGLSDFVKMMDLFSDFAGMNDVDSEPDKEGREDGTKGNASDDAEKETDAASKRIAASSNNVPPWKKKAEKLSSLIEKIAEMSGILDYHKDHDEISGTQRAANIQELINNAVLYPCSRKGLLDFLDTIELDRSLDEASNSNIEQTDCVTLITLHNTKGLEFHRVIITGLENGIFPREDKTGADLEEERRLFYVGITRAQDQLYITSCSVRRLYGRVEYMQPSRFLLEAGSSLFQVLGDVPPSYAAAVRSQDDVSSLSGLPDEEKFTETEKGGAFSDWKKGSKIYHDDYGYGQIINAFSRSGEYVITVMFEGGGIKQFIPKYQSHNMMIVKD</sequence>
<evidence type="ECO:0000256" key="8">
    <source>
        <dbReference type="ARBA" id="ARBA00034617"/>
    </source>
</evidence>
<comment type="catalytic activity">
    <reaction evidence="8">
        <text>Couples ATP hydrolysis with the unwinding of duplex DNA by translocating in the 3'-5' direction.</text>
        <dbReference type="EC" id="5.6.2.4"/>
    </reaction>
</comment>
<evidence type="ECO:0000313" key="17">
    <source>
        <dbReference type="Proteomes" id="UP000671908"/>
    </source>
</evidence>
<keyword evidence="3 12" id="KW-0378">Hydrolase</keyword>
<comment type="catalytic activity">
    <reaction evidence="11">
        <text>ATP + H2O = ADP + phosphate + H(+)</text>
        <dbReference type="Rhea" id="RHEA:13065"/>
        <dbReference type="ChEBI" id="CHEBI:15377"/>
        <dbReference type="ChEBI" id="CHEBI:15378"/>
        <dbReference type="ChEBI" id="CHEBI:30616"/>
        <dbReference type="ChEBI" id="CHEBI:43474"/>
        <dbReference type="ChEBI" id="CHEBI:456216"/>
        <dbReference type="EC" id="5.6.2.4"/>
    </reaction>
</comment>
<dbReference type="RefSeq" id="WP_210119364.1">
    <property type="nucleotide sequence ID" value="NZ_CP054142.1"/>
</dbReference>
<evidence type="ECO:0000259" key="15">
    <source>
        <dbReference type="PROSITE" id="PS51217"/>
    </source>
</evidence>
<evidence type="ECO:0000313" key="16">
    <source>
        <dbReference type="EMBL" id="QTQ14720.1"/>
    </source>
</evidence>
<dbReference type="SUPFAM" id="SSF52540">
    <property type="entry name" value="P-loop containing nucleoside triphosphate hydrolases"/>
    <property type="match status" value="1"/>
</dbReference>
<dbReference type="Gene3D" id="1.10.486.10">
    <property type="entry name" value="PCRA, domain 4"/>
    <property type="match status" value="1"/>
</dbReference>
<feature type="binding site" evidence="12">
    <location>
        <begin position="29"/>
        <end position="36"/>
    </location>
    <ligand>
        <name>ATP</name>
        <dbReference type="ChEBI" id="CHEBI:30616"/>
    </ligand>
</feature>
<reference evidence="16 17" key="1">
    <citation type="journal article" date="2021" name="Microbiol. Resour. Announc.">
        <title>Complete Genome Sequences of Three Human Oral Treponema parvum Isolates.</title>
        <authorList>
            <person name="Zeng H."/>
            <person name="Watt R.M."/>
        </authorList>
    </citation>
    <scope>NUCLEOTIDE SEQUENCE [LARGE SCALE GENOMIC DNA]</scope>
    <source>
        <strain evidence="16 17">ATCC 700770</strain>
    </source>
</reference>
<dbReference type="AlphaFoldDB" id="A0A975F4U0"/>
<comment type="similarity">
    <text evidence="1">Belongs to the helicase family. UvrD subfamily.</text>
</comment>
<keyword evidence="17" id="KW-1185">Reference proteome</keyword>
<feature type="compositionally biased region" description="Basic and acidic residues" evidence="13">
    <location>
        <begin position="506"/>
        <end position="516"/>
    </location>
</feature>
<dbReference type="CDD" id="cd17932">
    <property type="entry name" value="DEXQc_UvrD"/>
    <property type="match status" value="1"/>
</dbReference>
<dbReference type="GO" id="GO:0005524">
    <property type="term" value="F:ATP binding"/>
    <property type="evidence" value="ECO:0007669"/>
    <property type="project" value="UniProtKB-UniRule"/>
</dbReference>
<dbReference type="InterPro" id="IPR014017">
    <property type="entry name" value="DNA_helicase_UvrD-like_C"/>
</dbReference>
<keyword evidence="7" id="KW-0413">Isomerase</keyword>
<protein>
    <recommendedName>
        <fullName evidence="9">DNA 3'-5' helicase</fullName>
        <ecNumber evidence="9">5.6.2.4</ecNumber>
    </recommendedName>
    <alternativeName>
        <fullName evidence="10">DNA 3'-5' helicase II</fullName>
    </alternativeName>
</protein>
<dbReference type="Pfam" id="PF13361">
    <property type="entry name" value="UvrD_C"/>
    <property type="match status" value="1"/>
</dbReference>
<accession>A0A975F4U0</accession>
<keyword evidence="5 12" id="KW-0067">ATP-binding</keyword>
<dbReference type="GO" id="GO:0033202">
    <property type="term" value="C:DNA helicase complex"/>
    <property type="evidence" value="ECO:0007669"/>
    <property type="project" value="TreeGrafter"/>
</dbReference>